<keyword evidence="3" id="KW-0808">Transferase</keyword>
<sequence>MPTKNPPSPRGRVKLRITITGTPGTGKTTVSKLLAQRLELPLYELSKLIKEEKLYTSYDEKRNSYVVDTDALRRFFEEKESFIAEGMVAHYIPSDVLVILRLKPEEVKKRLKMRGYSEEKVVENVESEKLAVIATEALDSPASPKILHIDTTGRTPEEVAELILEGIKGKEIFDDVDWLEDEIFGSENPDIY</sequence>
<reference evidence="7 8" key="1">
    <citation type="submission" date="2017-05" db="EMBL/GenBank/DDBJ databases">
        <authorList>
            <person name="Varghese N."/>
            <person name="Submissions S."/>
        </authorList>
    </citation>
    <scope>NUCLEOTIDE SEQUENCE [LARGE SCALE GENOMIC DNA]</scope>
    <source>
        <strain evidence="7 8">DSM 15522</strain>
    </source>
</reference>
<dbReference type="EMBL" id="FXUB01000002">
    <property type="protein sequence ID" value="SMP11782.1"/>
    <property type="molecule type" value="Genomic_DNA"/>
</dbReference>
<evidence type="ECO:0000256" key="3">
    <source>
        <dbReference type="ARBA" id="ARBA00022679"/>
    </source>
</evidence>
<organism evidence="7 8">
    <name type="scientific">Desulfurobacterium pacificum</name>
    <dbReference type="NCBI Taxonomy" id="240166"/>
    <lineage>
        <taxon>Bacteria</taxon>
        <taxon>Pseudomonadati</taxon>
        <taxon>Aquificota</taxon>
        <taxon>Aquificia</taxon>
        <taxon>Desulfurobacteriales</taxon>
        <taxon>Desulfurobacteriaceae</taxon>
        <taxon>Desulfurobacterium</taxon>
    </lineage>
</organism>
<comment type="caution">
    <text evidence="7">The sequence shown here is derived from an EMBL/GenBank/DDBJ whole genome shotgun (WGS) entry which is preliminary data.</text>
</comment>
<evidence type="ECO:0000256" key="1">
    <source>
        <dbReference type="ARBA" id="ARBA00022517"/>
    </source>
</evidence>
<evidence type="ECO:0000256" key="2">
    <source>
        <dbReference type="ARBA" id="ARBA00022552"/>
    </source>
</evidence>
<gene>
    <name evidence="7" type="ORF">SAMN06265339_0969</name>
</gene>
<keyword evidence="5 7" id="KW-0418">Kinase</keyword>
<evidence type="ECO:0000256" key="4">
    <source>
        <dbReference type="ARBA" id="ARBA00022741"/>
    </source>
</evidence>
<evidence type="ECO:0000313" key="8">
    <source>
        <dbReference type="Proteomes" id="UP001157911"/>
    </source>
</evidence>
<keyword evidence="2" id="KW-0698">rRNA processing</keyword>
<dbReference type="SUPFAM" id="SSF52540">
    <property type="entry name" value="P-loop containing nucleoside triphosphate hydrolases"/>
    <property type="match status" value="1"/>
</dbReference>
<keyword evidence="1" id="KW-0690">Ribosome biogenesis</keyword>
<dbReference type="PANTHER" id="PTHR12595:SF0">
    <property type="entry name" value="ADENYLATE KINASE ISOENZYME 6"/>
    <property type="match status" value="1"/>
</dbReference>
<evidence type="ECO:0000256" key="6">
    <source>
        <dbReference type="ARBA" id="ARBA00022840"/>
    </source>
</evidence>
<dbReference type="InterPro" id="IPR027417">
    <property type="entry name" value="P-loop_NTPase"/>
</dbReference>
<dbReference type="InterPro" id="IPR020618">
    <property type="entry name" value="Adenyl_kinase_AK6"/>
</dbReference>
<dbReference type="HAMAP" id="MF_00039">
    <property type="entry name" value="Adenylate_kinase_AK6"/>
    <property type="match status" value="1"/>
</dbReference>
<keyword evidence="6" id="KW-0067">ATP-binding</keyword>
<keyword evidence="8" id="KW-1185">Reference proteome</keyword>
<dbReference type="Pfam" id="PF13238">
    <property type="entry name" value="AAA_18"/>
    <property type="match status" value="1"/>
</dbReference>
<name>A0ABY1NL17_9BACT</name>
<protein>
    <submittedName>
        <fullName evidence="7">Adenylate kinase</fullName>
    </submittedName>
</protein>
<evidence type="ECO:0000313" key="7">
    <source>
        <dbReference type="EMBL" id="SMP11782.1"/>
    </source>
</evidence>
<evidence type="ECO:0000256" key="5">
    <source>
        <dbReference type="ARBA" id="ARBA00022777"/>
    </source>
</evidence>
<proteinExistence type="inferred from homology"/>
<dbReference type="PANTHER" id="PTHR12595">
    <property type="entry name" value="POS9-ACTIVATING FACTOR FAP7-RELATED"/>
    <property type="match status" value="1"/>
</dbReference>
<keyword evidence="4" id="KW-0547">Nucleotide-binding</keyword>
<dbReference type="GO" id="GO:0016301">
    <property type="term" value="F:kinase activity"/>
    <property type="evidence" value="ECO:0007669"/>
    <property type="project" value="UniProtKB-KW"/>
</dbReference>
<dbReference type="Gene3D" id="3.40.50.300">
    <property type="entry name" value="P-loop containing nucleotide triphosphate hydrolases"/>
    <property type="match status" value="1"/>
</dbReference>
<dbReference type="Proteomes" id="UP001157911">
    <property type="component" value="Unassembled WGS sequence"/>
</dbReference>
<dbReference type="RefSeq" id="WP_283400449.1">
    <property type="nucleotide sequence ID" value="NZ_FXUB01000002.1"/>
</dbReference>
<accession>A0ABY1NL17</accession>